<name>A0A8K0DBV4_IGNLU</name>
<comment type="caution">
    <text evidence="1">The sequence shown here is derived from an EMBL/GenBank/DDBJ whole genome shotgun (WGS) entry which is preliminary data.</text>
</comment>
<keyword evidence="2" id="KW-1185">Reference proteome</keyword>
<dbReference type="EMBL" id="VTPC01002133">
    <property type="protein sequence ID" value="KAF2900531.1"/>
    <property type="molecule type" value="Genomic_DNA"/>
</dbReference>
<reference evidence="1" key="1">
    <citation type="submission" date="2019-08" db="EMBL/GenBank/DDBJ databases">
        <title>The genome of the North American firefly Photinus pyralis.</title>
        <authorList>
            <consortium name="Photinus pyralis genome working group"/>
            <person name="Fallon T.R."/>
            <person name="Sander Lower S.E."/>
            <person name="Weng J.-K."/>
        </authorList>
    </citation>
    <scope>NUCLEOTIDE SEQUENCE</scope>
    <source>
        <strain evidence="1">TRF0915ILg1</strain>
        <tissue evidence="1">Whole body</tissue>
    </source>
</reference>
<gene>
    <name evidence="1" type="ORF">ILUMI_05653</name>
</gene>
<accession>A0A8K0DBV4</accession>
<protein>
    <submittedName>
        <fullName evidence="1">Uncharacterized protein</fullName>
    </submittedName>
</protein>
<dbReference type="AlphaFoldDB" id="A0A8K0DBV4"/>
<dbReference type="PROSITE" id="PS51257">
    <property type="entry name" value="PROKAR_LIPOPROTEIN"/>
    <property type="match status" value="1"/>
</dbReference>
<evidence type="ECO:0000313" key="2">
    <source>
        <dbReference type="Proteomes" id="UP000801492"/>
    </source>
</evidence>
<proteinExistence type="predicted"/>
<organism evidence="1 2">
    <name type="scientific">Ignelater luminosus</name>
    <name type="common">Cucubano</name>
    <name type="synonym">Pyrophorus luminosus</name>
    <dbReference type="NCBI Taxonomy" id="2038154"/>
    <lineage>
        <taxon>Eukaryota</taxon>
        <taxon>Metazoa</taxon>
        <taxon>Ecdysozoa</taxon>
        <taxon>Arthropoda</taxon>
        <taxon>Hexapoda</taxon>
        <taxon>Insecta</taxon>
        <taxon>Pterygota</taxon>
        <taxon>Neoptera</taxon>
        <taxon>Endopterygota</taxon>
        <taxon>Coleoptera</taxon>
        <taxon>Polyphaga</taxon>
        <taxon>Elateriformia</taxon>
        <taxon>Elateroidea</taxon>
        <taxon>Elateridae</taxon>
        <taxon>Agrypninae</taxon>
        <taxon>Pyrophorini</taxon>
        <taxon>Ignelater</taxon>
    </lineage>
</organism>
<evidence type="ECO:0000313" key="1">
    <source>
        <dbReference type="EMBL" id="KAF2900531.1"/>
    </source>
</evidence>
<dbReference type="Proteomes" id="UP000801492">
    <property type="component" value="Unassembled WGS sequence"/>
</dbReference>
<sequence>MIKKSLAEITVDSLATIFTPFGSSCNSRLLGKGNINLETAEQICRSSEVTKTQARDLQGEKVDAIRNEQKYMRGGCGKNTSREVKKLRMNMTA</sequence>